<name>A0A3B0QFZ4_9CHLA</name>
<evidence type="ECO:0000313" key="1">
    <source>
        <dbReference type="EMBL" id="SYX08782.1"/>
    </source>
</evidence>
<sequence>MFPAGAVNRDMLKLLFHVMTLAGHLLSTPIYIVHDACGVDKEARDDCPRPRPFSLQTQYLQVESADFKKLPNQSLGYRQFDATFLCTLPLTPQSGVLFSTGYVGANILWDNTQPTPGDPNSLGYYTFQDKSYYSYILLSAGAYTLSLRNWQWSVVLSSLIDPENMEAGYGLYQGVLSGKYQATQQLSVIFGVINETGLHQEKAWPLLGATYKPNDKLTINCIYPVNFSVEYNCTSVCDFGAAYRLTRLRKKLHSNDLASSEGIFEYQGREIEGNVRLCPWPGSFIKLFYGWSIGSDISLADSHNNNVSNYPFKSSAFFGGSALLSF</sequence>
<organism evidence="1 2">
    <name type="scientific">Chlamydia poikilotherma</name>
    <dbReference type="NCBI Taxonomy" id="1967783"/>
    <lineage>
        <taxon>Bacteria</taxon>
        <taxon>Pseudomonadati</taxon>
        <taxon>Chlamydiota</taxon>
        <taxon>Chlamydiia</taxon>
        <taxon>Chlamydiales</taxon>
        <taxon>Chlamydiaceae</taxon>
        <taxon>Chlamydia/Chlamydophila group</taxon>
        <taxon>Chlamydia</taxon>
    </lineage>
</organism>
<keyword evidence="2" id="KW-1185">Reference proteome</keyword>
<dbReference type="AlphaFoldDB" id="A0A3B0QFZ4"/>
<accession>A0A3B0QFZ4</accession>
<reference evidence="2" key="1">
    <citation type="submission" date="2017-11" db="EMBL/GenBank/DDBJ databases">
        <authorList>
            <person name="Seth-Smith MB H."/>
        </authorList>
    </citation>
    <scope>NUCLEOTIDE SEQUENCE [LARGE SCALE GENOMIC DNA]</scope>
</reference>
<dbReference type="KEGG" id="chla:C834K_0317"/>
<evidence type="ECO:0000313" key="2">
    <source>
        <dbReference type="Proteomes" id="UP000258476"/>
    </source>
</evidence>
<protein>
    <submittedName>
        <fullName evidence="1">Uncharacterized protein</fullName>
    </submittedName>
</protein>
<dbReference type="EMBL" id="LS992154">
    <property type="protein sequence ID" value="SYX08782.1"/>
    <property type="molecule type" value="Genomic_DNA"/>
</dbReference>
<gene>
    <name evidence="1" type="ORF">C834K_0317</name>
</gene>
<proteinExistence type="predicted"/>
<dbReference type="Proteomes" id="UP000258476">
    <property type="component" value="Chromosome"/>
</dbReference>